<evidence type="ECO:0000259" key="4">
    <source>
        <dbReference type="Pfam" id="PF23272"/>
    </source>
</evidence>
<keyword evidence="2" id="KW-0812">Transmembrane</keyword>
<evidence type="ECO:0000313" key="6">
    <source>
        <dbReference type="Proteomes" id="UP000317650"/>
    </source>
</evidence>
<keyword evidence="6" id="KW-1185">Reference proteome</keyword>
<feature type="region of interest" description="Disordered" evidence="1">
    <location>
        <begin position="225"/>
        <end position="249"/>
    </location>
</feature>
<dbReference type="InterPro" id="IPR055503">
    <property type="entry name" value="DUF7075"/>
</dbReference>
<dbReference type="Pfam" id="PF23272">
    <property type="entry name" value="DUF7075"/>
    <property type="match status" value="1"/>
</dbReference>
<dbReference type="Pfam" id="PF23269">
    <property type="entry name" value="DUF7074"/>
    <property type="match status" value="1"/>
</dbReference>
<dbReference type="EMBL" id="PYDT01000004">
    <property type="protein sequence ID" value="THU64537.1"/>
    <property type="molecule type" value="Genomic_DNA"/>
</dbReference>
<dbReference type="AlphaFoldDB" id="A0A4S8JR58"/>
<evidence type="ECO:0000259" key="3">
    <source>
        <dbReference type="Pfam" id="PF23269"/>
    </source>
</evidence>
<dbReference type="InterPro" id="IPR055502">
    <property type="entry name" value="DUF7074"/>
</dbReference>
<feature type="transmembrane region" description="Helical" evidence="2">
    <location>
        <begin position="25"/>
        <end position="51"/>
    </location>
</feature>
<dbReference type="PANTHER" id="PTHR31469">
    <property type="entry name" value="OS07G0633600 PROTEIN"/>
    <property type="match status" value="1"/>
</dbReference>
<keyword evidence="2" id="KW-1133">Transmembrane helix</keyword>
<name>A0A4S8JR58_MUSBA</name>
<evidence type="ECO:0000256" key="2">
    <source>
        <dbReference type="SAM" id="Phobius"/>
    </source>
</evidence>
<feature type="domain" description="DUF7074" evidence="3">
    <location>
        <begin position="136"/>
        <end position="221"/>
    </location>
</feature>
<comment type="caution">
    <text evidence="5">The sequence shown here is derived from an EMBL/GenBank/DDBJ whole genome shotgun (WGS) entry which is preliminary data.</text>
</comment>
<gene>
    <name evidence="5" type="ORF">C4D60_Mb01t27500</name>
</gene>
<feature type="domain" description="DUF7075" evidence="4">
    <location>
        <begin position="278"/>
        <end position="569"/>
    </location>
</feature>
<protein>
    <recommendedName>
        <fullName evidence="7">O-fucosyltransferase family protein</fullName>
    </recommendedName>
</protein>
<sequence>MHDNSRSLLLNRTGSFRAETLGQTALHVVGNLCFALFVVGVLAFTIIAATYRADDPLLVPPSCSASSAKLTAFLTSSTNATFRPDDAPLRTGEDFLNSSTSFASPDDAAVIHLADLPNSNSSSSAASGGTDCDAAAPINCADPDVFHLMMRATIESFRDVQFYRFGKPVRGGDGGGSCDMAWRFHPKDAKRAGFYKDYRRFEIARSPGCTYSIVKIGDYHTGVNARKKKKQRKGDHDATGEFVSKKTPSSSSQASDVLVVPVVGEAVNDTLPVVESESKFSSSRYLIYSGGGDRCKSMNHYLWSFLCALGEAQYLNRTLVMDLTVCLSSKYSTTNQDEEGKDFRFYFDFEHLRDSASVLDQRQFWNDWALWQKKDRLSLHLVEDFRVTPMKLTEVKDTLIMRKFGAVEPDNYWYRVCEGETESVIQRPWHLLWKSRRLMDIVSGIASRLNWDFDSVHVVRGEKARNTKLWPNLAADTSPEALLSTLRDKIEDRRHLYIATEESDTSFFDPLKEKYTTHFLDDFKDLWDKNSEWYEETKKLNNGIPVEFDGYMRGEVDTEVFLRAKKQLETFNDLTDNLIAFGWSWDKGSGVHSWHVSHASQPYWRIGSDKALSAEL</sequence>
<reference evidence="5 6" key="1">
    <citation type="journal article" date="2019" name="Nat. Plants">
        <title>Genome sequencing of Musa balbisiana reveals subgenome evolution and function divergence in polyploid bananas.</title>
        <authorList>
            <person name="Yao X."/>
        </authorList>
    </citation>
    <scope>NUCLEOTIDE SEQUENCE [LARGE SCALE GENOMIC DNA]</scope>
    <source>
        <strain evidence="6">cv. DH-PKW</strain>
        <tissue evidence="5">Leaves</tissue>
    </source>
</reference>
<evidence type="ECO:0008006" key="7">
    <source>
        <dbReference type="Google" id="ProtNLM"/>
    </source>
</evidence>
<dbReference type="PANTHER" id="PTHR31469:SF2">
    <property type="entry name" value="EXPRESSED PROTEIN"/>
    <property type="match status" value="1"/>
</dbReference>
<accession>A0A4S8JR58</accession>
<organism evidence="5 6">
    <name type="scientific">Musa balbisiana</name>
    <name type="common">Banana</name>
    <dbReference type="NCBI Taxonomy" id="52838"/>
    <lineage>
        <taxon>Eukaryota</taxon>
        <taxon>Viridiplantae</taxon>
        <taxon>Streptophyta</taxon>
        <taxon>Embryophyta</taxon>
        <taxon>Tracheophyta</taxon>
        <taxon>Spermatophyta</taxon>
        <taxon>Magnoliopsida</taxon>
        <taxon>Liliopsida</taxon>
        <taxon>Zingiberales</taxon>
        <taxon>Musaceae</taxon>
        <taxon>Musa</taxon>
    </lineage>
</organism>
<proteinExistence type="predicted"/>
<keyword evidence="2" id="KW-0472">Membrane</keyword>
<dbReference type="GO" id="GO:0005794">
    <property type="term" value="C:Golgi apparatus"/>
    <property type="evidence" value="ECO:0007669"/>
    <property type="project" value="TreeGrafter"/>
</dbReference>
<dbReference type="Proteomes" id="UP000317650">
    <property type="component" value="Chromosome 1"/>
</dbReference>
<evidence type="ECO:0000313" key="5">
    <source>
        <dbReference type="EMBL" id="THU64537.1"/>
    </source>
</evidence>
<evidence type="ECO:0000256" key="1">
    <source>
        <dbReference type="SAM" id="MobiDB-lite"/>
    </source>
</evidence>